<keyword evidence="3" id="KW-1185">Reference proteome</keyword>
<dbReference type="Proteomes" id="UP000002051">
    <property type="component" value="Chromosome 5"/>
</dbReference>
<dbReference type="PaxDb" id="3880-AES98503"/>
<reference evidence="2" key="3">
    <citation type="submission" date="2015-04" db="UniProtKB">
        <authorList>
            <consortium name="EnsemblPlants"/>
        </authorList>
    </citation>
    <scope>IDENTIFICATION</scope>
    <source>
        <strain evidence="2">cv. Jemalong A17</strain>
    </source>
</reference>
<evidence type="ECO:0000313" key="1">
    <source>
        <dbReference type="EMBL" id="AES98503.1"/>
    </source>
</evidence>
<name>G7KE12_MEDTR</name>
<evidence type="ECO:0000313" key="2">
    <source>
        <dbReference type="EnsemblPlants" id="AES98503"/>
    </source>
</evidence>
<evidence type="ECO:0000313" key="3">
    <source>
        <dbReference type="Proteomes" id="UP000002051"/>
    </source>
</evidence>
<accession>G7KE12</accession>
<sequence length="74" mass="8454">MKNTTHQCFGFRRAFVHQLLFIIDKSEEETQGYSVNGDVVLLEFKNSESLEFDFATIEIATNMFSEESKIGGEV</sequence>
<proteinExistence type="predicted"/>
<protein>
    <submittedName>
        <fullName evidence="1 2">Uncharacterized protein</fullName>
    </submittedName>
</protein>
<gene>
    <name evidence="1" type="ordered locus">MTR_5g069370</name>
</gene>
<dbReference type="AlphaFoldDB" id="G7KE12"/>
<reference evidence="1 3" key="1">
    <citation type="journal article" date="2011" name="Nature">
        <title>The Medicago genome provides insight into the evolution of rhizobial symbioses.</title>
        <authorList>
            <person name="Young N.D."/>
            <person name="Debelle F."/>
            <person name="Oldroyd G.E."/>
            <person name="Geurts R."/>
            <person name="Cannon S.B."/>
            <person name="Udvardi M.K."/>
            <person name="Benedito V.A."/>
            <person name="Mayer K.F."/>
            <person name="Gouzy J."/>
            <person name="Schoof H."/>
            <person name="Van de Peer Y."/>
            <person name="Proost S."/>
            <person name="Cook D.R."/>
            <person name="Meyers B.C."/>
            <person name="Spannagl M."/>
            <person name="Cheung F."/>
            <person name="De Mita S."/>
            <person name="Krishnakumar V."/>
            <person name="Gundlach H."/>
            <person name="Zhou S."/>
            <person name="Mudge J."/>
            <person name="Bharti A.K."/>
            <person name="Murray J.D."/>
            <person name="Naoumkina M.A."/>
            <person name="Rosen B."/>
            <person name="Silverstein K.A."/>
            <person name="Tang H."/>
            <person name="Rombauts S."/>
            <person name="Zhao P.X."/>
            <person name="Zhou P."/>
            <person name="Barbe V."/>
            <person name="Bardou P."/>
            <person name="Bechner M."/>
            <person name="Bellec A."/>
            <person name="Berger A."/>
            <person name="Berges H."/>
            <person name="Bidwell S."/>
            <person name="Bisseling T."/>
            <person name="Choisne N."/>
            <person name="Couloux A."/>
            <person name="Denny R."/>
            <person name="Deshpande S."/>
            <person name="Dai X."/>
            <person name="Doyle J.J."/>
            <person name="Dudez A.M."/>
            <person name="Farmer A.D."/>
            <person name="Fouteau S."/>
            <person name="Franken C."/>
            <person name="Gibelin C."/>
            <person name="Gish J."/>
            <person name="Goldstein S."/>
            <person name="Gonzalez A.J."/>
            <person name="Green P.J."/>
            <person name="Hallab A."/>
            <person name="Hartog M."/>
            <person name="Hua A."/>
            <person name="Humphray S.J."/>
            <person name="Jeong D.H."/>
            <person name="Jing Y."/>
            <person name="Jocker A."/>
            <person name="Kenton S.M."/>
            <person name="Kim D.J."/>
            <person name="Klee K."/>
            <person name="Lai H."/>
            <person name="Lang C."/>
            <person name="Lin S."/>
            <person name="Macmil S.L."/>
            <person name="Magdelenat G."/>
            <person name="Matthews L."/>
            <person name="McCorrison J."/>
            <person name="Monaghan E.L."/>
            <person name="Mun J.H."/>
            <person name="Najar F.Z."/>
            <person name="Nicholson C."/>
            <person name="Noirot C."/>
            <person name="O'Bleness M."/>
            <person name="Paule C.R."/>
            <person name="Poulain J."/>
            <person name="Prion F."/>
            <person name="Qin B."/>
            <person name="Qu C."/>
            <person name="Retzel E.F."/>
            <person name="Riddle C."/>
            <person name="Sallet E."/>
            <person name="Samain S."/>
            <person name="Samson N."/>
            <person name="Sanders I."/>
            <person name="Saurat O."/>
            <person name="Scarpelli C."/>
            <person name="Schiex T."/>
            <person name="Segurens B."/>
            <person name="Severin A.J."/>
            <person name="Sherrier D.J."/>
            <person name="Shi R."/>
            <person name="Sims S."/>
            <person name="Singer S.R."/>
            <person name="Sinharoy S."/>
            <person name="Sterck L."/>
            <person name="Viollet A."/>
            <person name="Wang B.B."/>
            <person name="Wang K."/>
            <person name="Wang M."/>
            <person name="Wang X."/>
            <person name="Warfsmann J."/>
            <person name="Weissenbach J."/>
            <person name="White D.D."/>
            <person name="White J.D."/>
            <person name="Wiley G.B."/>
            <person name="Wincker P."/>
            <person name="Xing Y."/>
            <person name="Yang L."/>
            <person name="Yao Z."/>
            <person name="Ying F."/>
            <person name="Zhai J."/>
            <person name="Zhou L."/>
            <person name="Zuber A."/>
            <person name="Denarie J."/>
            <person name="Dixon R.A."/>
            <person name="May G.D."/>
            <person name="Schwartz D.C."/>
            <person name="Rogers J."/>
            <person name="Quetier F."/>
            <person name="Town C.D."/>
            <person name="Roe B.A."/>
        </authorList>
    </citation>
    <scope>NUCLEOTIDE SEQUENCE [LARGE SCALE GENOMIC DNA]</scope>
    <source>
        <strain evidence="1">A17</strain>
        <strain evidence="2 3">cv. Jemalong A17</strain>
    </source>
</reference>
<dbReference type="EnsemblPlants" id="AES98503">
    <property type="protein sequence ID" value="AES98503"/>
    <property type="gene ID" value="MTR_5g069370"/>
</dbReference>
<organism evidence="1 3">
    <name type="scientific">Medicago truncatula</name>
    <name type="common">Barrel medic</name>
    <name type="synonym">Medicago tribuloides</name>
    <dbReference type="NCBI Taxonomy" id="3880"/>
    <lineage>
        <taxon>Eukaryota</taxon>
        <taxon>Viridiplantae</taxon>
        <taxon>Streptophyta</taxon>
        <taxon>Embryophyta</taxon>
        <taxon>Tracheophyta</taxon>
        <taxon>Spermatophyta</taxon>
        <taxon>Magnoliopsida</taxon>
        <taxon>eudicotyledons</taxon>
        <taxon>Gunneridae</taxon>
        <taxon>Pentapetalae</taxon>
        <taxon>rosids</taxon>
        <taxon>fabids</taxon>
        <taxon>Fabales</taxon>
        <taxon>Fabaceae</taxon>
        <taxon>Papilionoideae</taxon>
        <taxon>50 kb inversion clade</taxon>
        <taxon>NPAAA clade</taxon>
        <taxon>Hologalegina</taxon>
        <taxon>IRL clade</taxon>
        <taxon>Trifolieae</taxon>
        <taxon>Medicago</taxon>
    </lineage>
</organism>
<dbReference type="EMBL" id="CM001221">
    <property type="protein sequence ID" value="AES98503.1"/>
    <property type="molecule type" value="Genomic_DNA"/>
</dbReference>
<reference evidence="1 3" key="2">
    <citation type="journal article" date="2014" name="BMC Genomics">
        <title>An improved genome release (version Mt4.0) for the model legume Medicago truncatula.</title>
        <authorList>
            <person name="Tang H."/>
            <person name="Krishnakumar V."/>
            <person name="Bidwell S."/>
            <person name="Rosen B."/>
            <person name="Chan A."/>
            <person name="Zhou S."/>
            <person name="Gentzbittel L."/>
            <person name="Childs K.L."/>
            <person name="Yandell M."/>
            <person name="Gundlach H."/>
            <person name="Mayer K.F."/>
            <person name="Schwartz D.C."/>
            <person name="Town C.D."/>
        </authorList>
    </citation>
    <scope>GENOME REANNOTATION</scope>
    <source>
        <strain evidence="2 3">cv. Jemalong A17</strain>
    </source>
</reference>
<dbReference type="HOGENOM" id="CLU_2691505_0_0_1"/>